<evidence type="ECO:0000256" key="2">
    <source>
        <dbReference type="ARBA" id="ARBA00022692"/>
    </source>
</evidence>
<reference evidence="7 8" key="1">
    <citation type="submission" date="2016-06" db="EMBL/GenBank/DDBJ databases">
        <authorList>
            <person name="Kjaerup R.B."/>
            <person name="Dalgaard T.S."/>
            <person name="Juul-Madsen H.R."/>
        </authorList>
    </citation>
    <scope>NUCLEOTIDE SEQUENCE [LARGE SCALE GENOMIC DNA]</scope>
    <source>
        <strain evidence="7 8">CECT 5080</strain>
    </source>
</reference>
<proteinExistence type="predicted"/>
<sequence>MKGNILEFNETSRIAVISGADGNRYNMEISEWKGSSLPKSGMDVDFTGSETNASAVYPQSSASSGEKRIPAAILAFFLGTFGVHKFYLGYKKQGLIMLLVAIFGIILAGIPTLVIGIIAFVEFIIYLLKSNEEFDRTYVEGQKGWF</sequence>
<evidence type="ECO:0000256" key="5">
    <source>
        <dbReference type="SAM" id="Phobius"/>
    </source>
</evidence>
<keyword evidence="8" id="KW-1185">Reference proteome</keyword>
<dbReference type="AlphaFoldDB" id="A0A1A8TBD0"/>
<evidence type="ECO:0000256" key="4">
    <source>
        <dbReference type="ARBA" id="ARBA00023136"/>
    </source>
</evidence>
<dbReference type="GO" id="GO:0016020">
    <property type="term" value="C:membrane"/>
    <property type="evidence" value="ECO:0007669"/>
    <property type="project" value="UniProtKB-SubCell"/>
</dbReference>
<comment type="subcellular location">
    <subcellularLocation>
        <location evidence="1">Membrane</location>
        <topology evidence="1">Multi-pass membrane protein</topology>
    </subcellularLocation>
</comment>
<dbReference type="STRING" id="295068.MAQ5080_01291"/>
<gene>
    <name evidence="7" type="ORF">MAQ5080_01291</name>
</gene>
<dbReference type="InterPro" id="IPR007829">
    <property type="entry name" value="TM2"/>
</dbReference>
<evidence type="ECO:0000259" key="6">
    <source>
        <dbReference type="Pfam" id="PF05154"/>
    </source>
</evidence>
<name>A0A1A8TBD0_9GAMM</name>
<evidence type="ECO:0000313" key="7">
    <source>
        <dbReference type="EMBL" id="SBS29105.1"/>
    </source>
</evidence>
<dbReference type="RefSeq" id="WP_067207876.1">
    <property type="nucleotide sequence ID" value="NZ_FLOC01000006.1"/>
</dbReference>
<protein>
    <submittedName>
        <fullName evidence="7">TM2 domain protein</fullName>
    </submittedName>
</protein>
<accession>A0A1A8TBD0</accession>
<organism evidence="7 8">
    <name type="scientific">Marinomonas aquimarina</name>
    <dbReference type="NCBI Taxonomy" id="295068"/>
    <lineage>
        <taxon>Bacteria</taxon>
        <taxon>Pseudomonadati</taxon>
        <taxon>Pseudomonadota</taxon>
        <taxon>Gammaproteobacteria</taxon>
        <taxon>Oceanospirillales</taxon>
        <taxon>Oceanospirillaceae</taxon>
        <taxon>Marinomonas</taxon>
    </lineage>
</organism>
<keyword evidence="3 5" id="KW-1133">Transmembrane helix</keyword>
<evidence type="ECO:0000313" key="8">
    <source>
        <dbReference type="Proteomes" id="UP000092627"/>
    </source>
</evidence>
<dbReference type="Proteomes" id="UP000092627">
    <property type="component" value="Unassembled WGS sequence"/>
</dbReference>
<feature type="transmembrane region" description="Helical" evidence="5">
    <location>
        <begin position="69"/>
        <end position="88"/>
    </location>
</feature>
<keyword evidence="4 5" id="KW-0472">Membrane</keyword>
<keyword evidence="2 5" id="KW-0812">Transmembrane</keyword>
<evidence type="ECO:0000256" key="3">
    <source>
        <dbReference type="ARBA" id="ARBA00022989"/>
    </source>
</evidence>
<feature type="transmembrane region" description="Helical" evidence="5">
    <location>
        <begin position="95"/>
        <end position="128"/>
    </location>
</feature>
<dbReference type="Pfam" id="PF05154">
    <property type="entry name" value="TM2"/>
    <property type="match status" value="1"/>
</dbReference>
<dbReference type="EMBL" id="FLOC01000006">
    <property type="protein sequence ID" value="SBS29105.1"/>
    <property type="molecule type" value="Genomic_DNA"/>
</dbReference>
<evidence type="ECO:0000256" key="1">
    <source>
        <dbReference type="ARBA" id="ARBA00004141"/>
    </source>
</evidence>
<dbReference type="OrthoDB" id="9816361at2"/>
<feature type="domain" description="TM2" evidence="6">
    <location>
        <begin position="67"/>
        <end position="109"/>
    </location>
</feature>